<accession>A0ABN6MES2</accession>
<evidence type="ECO:0000313" key="3">
    <source>
        <dbReference type="Proteomes" id="UP001320544"/>
    </source>
</evidence>
<dbReference type="EMBL" id="AP025564">
    <property type="protein sequence ID" value="BDE95146.1"/>
    <property type="molecule type" value="Genomic_DNA"/>
</dbReference>
<feature type="compositionally biased region" description="Low complexity" evidence="1">
    <location>
        <begin position="147"/>
        <end position="162"/>
    </location>
</feature>
<keyword evidence="3" id="KW-1185">Reference proteome</keyword>
<gene>
    <name evidence="2" type="ORF">CE91St30_04790</name>
</gene>
<reference evidence="2 3" key="1">
    <citation type="submission" date="2022-01" db="EMBL/GenBank/DDBJ databases">
        <title>Novel bile acid biosynthetic pathways are enriched in the microbiome of centenarians.</title>
        <authorList>
            <person name="Sato Y."/>
            <person name="Atarashi K."/>
            <person name="Plichta R.D."/>
            <person name="Arai Y."/>
            <person name="Sasajima S."/>
            <person name="Kearney M.S."/>
            <person name="Suda W."/>
            <person name="Takeshita K."/>
            <person name="Sasaki T."/>
            <person name="Okamoto S."/>
            <person name="Skelly N.A."/>
            <person name="Okamura Y."/>
            <person name="Vlamakis H."/>
            <person name="Li Y."/>
            <person name="Tanoue T."/>
            <person name="Takei H."/>
            <person name="Nittono H."/>
            <person name="Narushima S."/>
            <person name="Irie J."/>
            <person name="Itoh H."/>
            <person name="Moriya K."/>
            <person name="Sugiura Y."/>
            <person name="Suematsu M."/>
            <person name="Moritoki N."/>
            <person name="Shibata S."/>
            <person name="Littman R.D."/>
            <person name="Fischbach A.M."/>
            <person name="Uwamino Y."/>
            <person name="Inoue T."/>
            <person name="Honda A."/>
            <person name="Hattori M."/>
            <person name="Murai T."/>
            <person name="Xavier J.R."/>
            <person name="Hirose N."/>
            <person name="Honda K."/>
        </authorList>
    </citation>
    <scope>NUCLEOTIDE SEQUENCE [LARGE SCALE GENOMIC DNA]</scope>
    <source>
        <strain evidence="2 3">CE91-St30</strain>
    </source>
</reference>
<protein>
    <submittedName>
        <fullName evidence="2">Uncharacterized protein</fullName>
    </submittedName>
</protein>
<dbReference type="Proteomes" id="UP001320544">
    <property type="component" value="Chromosome"/>
</dbReference>
<sequence>MVIDGKQMHLTDEVAYDYTLDTWAKTIDFSFGKLSGSGTYRFSDDRRTLTIIEGGNSDLLRDFLRMFGLDIGAENESDLPATTFAKAADDAAALVSETGEPAGENPDGDDSSDGDSAGADAGGPSDGGDTDGEGADGGESAPEDGSDAGSSGGTDDAASRDGSGSGGGAILFDEINDRGVSS</sequence>
<evidence type="ECO:0000256" key="1">
    <source>
        <dbReference type="SAM" id="MobiDB-lite"/>
    </source>
</evidence>
<evidence type="ECO:0000313" key="2">
    <source>
        <dbReference type="EMBL" id="BDE95146.1"/>
    </source>
</evidence>
<name>A0ABN6MES2_9ACTN</name>
<organism evidence="2 3">
    <name type="scientific">Raoultibacter timonensis</name>
    <dbReference type="NCBI Taxonomy" id="1907662"/>
    <lineage>
        <taxon>Bacteria</taxon>
        <taxon>Bacillati</taxon>
        <taxon>Actinomycetota</taxon>
        <taxon>Coriobacteriia</taxon>
        <taxon>Eggerthellales</taxon>
        <taxon>Eggerthellaceae</taxon>
        <taxon>Raoultibacter</taxon>
    </lineage>
</organism>
<feature type="region of interest" description="Disordered" evidence="1">
    <location>
        <begin position="90"/>
        <end position="182"/>
    </location>
</feature>
<feature type="compositionally biased region" description="Acidic residues" evidence="1">
    <location>
        <begin position="128"/>
        <end position="146"/>
    </location>
</feature>
<proteinExistence type="predicted"/>